<dbReference type="EMBL" id="AFME02000267">
    <property type="protein sequence ID" value="EMG10249.1"/>
    <property type="molecule type" value="Genomic_DNA"/>
</dbReference>
<evidence type="ECO:0000256" key="6">
    <source>
        <dbReference type="ARBA" id="ARBA00022833"/>
    </source>
</evidence>
<dbReference type="GO" id="GO:0005524">
    <property type="term" value="F:ATP binding"/>
    <property type="evidence" value="ECO:0007669"/>
    <property type="project" value="UniProtKB-UniRule"/>
</dbReference>
<reference evidence="16 17" key="1">
    <citation type="submission" date="2013-02" db="EMBL/GenBank/DDBJ databases">
        <authorList>
            <person name="Harkins D.M."/>
            <person name="Durkin A.S."/>
            <person name="Brinkac L.M."/>
            <person name="Haft D.H."/>
            <person name="Selengut J.D."/>
            <person name="Sanka R."/>
            <person name="DePew J."/>
            <person name="Purushe J."/>
            <person name="Tulsiani S.M."/>
            <person name="Graham G.C."/>
            <person name="Burns M.-A."/>
            <person name="Dohnt M.F."/>
            <person name="Smythe L.D."/>
            <person name="McKay D.B."/>
            <person name="Craig S.B."/>
            <person name="Vinetz J.M."/>
            <person name="Sutton G.G."/>
            <person name="Nierman W.C."/>
            <person name="Fouts D.E."/>
        </authorList>
    </citation>
    <scope>NUCLEOTIDE SEQUENCE [LARGE SCALE GENOMIC DNA]</scope>
    <source>
        <strain evidence="16 17">LT2186</strain>
    </source>
</reference>
<feature type="domain" description="RecA family profile 1" evidence="15">
    <location>
        <begin position="69"/>
        <end position="218"/>
    </location>
</feature>
<dbReference type="GO" id="GO:0140664">
    <property type="term" value="F:ATP-dependent DNA damage sensor activity"/>
    <property type="evidence" value="ECO:0007669"/>
    <property type="project" value="InterPro"/>
</dbReference>
<evidence type="ECO:0000256" key="7">
    <source>
        <dbReference type="ARBA" id="ARBA00022840"/>
    </source>
</evidence>
<sequence>MKKKLSRTFICQSCGQDYTRWAGKCESCGSWNSIVEEIGGERFSSSNGNSQKNKSYKEPIPLDRVEEESLKRMGTGLKELDLVLGGGLVPGSLTLIGGEPGVGKSTLILEVSRYLTQANKNVLYISGEESPSQIRMRAERMGLRASNLFVTSETIAENISSMIEGEKPAVVFVDSIQTIAREALPNQAGTVTQLRECTQVLLETAKRSGIPILMTGHITKEGTIAGPKVLEHLVDTVLYFEGDRLNYYRLLRAVKNRFGAVGDLAIFEMFSGGLREVGDRNRVFVSAGAEERSGSVISAVLEGSRALTVEVQALVSKTGFAQARRMAEGPDTRRVILLAAVIEKYIKIKLGECDLFSNLAGGLSADEPALDLAICASIISSYLDQPLPKGTCVLGEVGLSGEVRSIGQANLRVKELAGVGMKKVILPEGNLSELDQNLDIQVKGIRSLNDLRSLFRVPVKLYF</sequence>
<evidence type="ECO:0000256" key="4">
    <source>
        <dbReference type="ARBA" id="ARBA00022771"/>
    </source>
</evidence>
<accession>M3FS38</accession>
<evidence type="ECO:0000256" key="11">
    <source>
        <dbReference type="HAMAP-Rule" id="MF_01498"/>
    </source>
</evidence>
<keyword evidence="6 13" id="KW-0862">Zinc</keyword>
<dbReference type="Pfam" id="PF13541">
    <property type="entry name" value="ChlI"/>
    <property type="match status" value="1"/>
</dbReference>
<dbReference type="Gene3D" id="3.30.230.10">
    <property type="match status" value="1"/>
</dbReference>
<dbReference type="InterPro" id="IPR014721">
    <property type="entry name" value="Ribsml_uS5_D2-typ_fold_subgr"/>
</dbReference>
<feature type="binding site" evidence="11">
    <location>
        <begin position="98"/>
        <end position="105"/>
    </location>
    <ligand>
        <name>ATP</name>
        <dbReference type="ChEBI" id="CHEBI:30616"/>
    </ligand>
</feature>
<evidence type="ECO:0000313" key="16">
    <source>
        <dbReference type="EMBL" id="EMG10249.1"/>
    </source>
</evidence>
<feature type="short sequence motif" description="RadA KNRFG motif" evidence="11">
    <location>
        <begin position="255"/>
        <end position="259"/>
    </location>
</feature>
<dbReference type="Pfam" id="PF18073">
    <property type="entry name" value="Zn_ribbon_LapB"/>
    <property type="match status" value="1"/>
</dbReference>
<evidence type="ECO:0000256" key="13">
    <source>
        <dbReference type="RuleBase" id="RU003555"/>
    </source>
</evidence>
<dbReference type="AlphaFoldDB" id="M3FS38"/>
<dbReference type="InterPro" id="IPR027417">
    <property type="entry name" value="P-loop_NTPase"/>
</dbReference>
<dbReference type="PANTHER" id="PTHR32472:SF10">
    <property type="entry name" value="DNA REPAIR PROTEIN RADA-LIKE PROTEIN"/>
    <property type="match status" value="1"/>
</dbReference>
<keyword evidence="1 11" id="KW-0479">Metal-binding</keyword>
<evidence type="ECO:0000256" key="14">
    <source>
        <dbReference type="SAM" id="MobiDB-lite"/>
    </source>
</evidence>
<dbReference type="InterPro" id="IPR041166">
    <property type="entry name" value="Rubredoxin_2"/>
</dbReference>
<comment type="function">
    <text evidence="11">Plays a role in repairing double-strand DNA breaks, probably involving stabilizing or processing branched DNA or blocked replication forks.</text>
</comment>
<name>M3FS38_LEPIR</name>
<keyword evidence="4 13" id="KW-0863">Zinc-finger</keyword>
<dbReference type="HAMAP" id="MF_01498">
    <property type="entry name" value="RadA_bact"/>
    <property type="match status" value="1"/>
</dbReference>
<comment type="function">
    <text evidence="13">DNA-dependent ATPase involved in processing of recombination intermediates, plays a role in repairing DNA breaks. Stimulates the branch migration of RecA-mediated strand transfer reactions, allowing the 3' invading strand to extend heteroduplex DNA faster. Binds ssDNA in the presence of ADP but not other nucleotides, has ATPase activity that is stimulated by ssDNA and various branched DNA structures, but inhibited by SSB. Does not have RecA's homology-searching function.</text>
</comment>
<dbReference type="Gene3D" id="3.40.50.300">
    <property type="entry name" value="P-loop containing nucleotide triphosphate hydrolases"/>
    <property type="match status" value="1"/>
</dbReference>
<dbReference type="InterPro" id="IPR020588">
    <property type="entry name" value="RecA_ATP-bd"/>
</dbReference>
<keyword evidence="8 11" id="KW-0346">Stress response</keyword>
<evidence type="ECO:0000256" key="9">
    <source>
        <dbReference type="ARBA" id="ARBA00023125"/>
    </source>
</evidence>
<dbReference type="InterPro" id="IPR003593">
    <property type="entry name" value="AAA+_ATPase"/>
</dbReference>
<evidence type="ECO:0000256" key="8">
    <source>
        <dbReference type="ARBA" id="ARBA00023016"/>
    </source>
</evidence>
<dbReference type="InterPro" id="IPR004504">
    <property type="entry name" value="DNA_repair_RadA"/>
</dbReference>
<dbReference type="FunFam" id="3.40.50.300:FF:000050">
    <property type="entry name" value="DNA repair protein RadA"/>
    <property type="match status" value="1"/>
</dbReference>
<dbReference type="GO" id="GO:0000725">
    <property type="term" value="P:recombinational repair"/>
    <property type="evidence" value="ECO:0007669"/>
    <property type="project" value="UniProtKB-UniRule"/>
</dbReference>
<organism evidence="16 17">
    <name type="scientific">Leptospira interrogans serovar Grippotyphosa str. LT2186</name>
    <dbReference type="NCBI Taxonomy" id="1001599"/>
    <lineage>
        <taxon>Bacteria</taxon>
        <taxon>Pseudomonadati</taxon>
        <taxon>Spirochaetota</taxon>
        <taxon>Spirochaetia</taxon>
        <taxon>Leptospirales</taxon>
        <taxon>Leptospiraceae</taxon>
        <taxon>Leptospira</taxon>
    </lineage>
</organism>
<dbReference type="GO" id="GO:0003684">
    <property type="term" value="F:damaged DNA binding"/>
    <property type="evidence" value="ECO:0007669"/>
    <property type="project" value="InterPro"/>
</dbReference>
<dbReference type="GO" id="GO:0008270">
    <property type="term" value="F:zinc ion binding"/>
    <property type="evidence" value="ECO:0007669"/>
    <property type="project" value="UniProtKB-KW"/>
</dbReference>
<dbReference type="GO" id="GO:0016787">
    <property type="term" value="F:hydrolase activity"/>
    <property type="evidence" value="ECO:0007669"/>
    <property type="project" value="UniProtKB-KW"/>
</dbReference>
<dbReference type="SMART" id="SM00382">
    <property type="entry name" value="AAA"/>
    <property type="match status" value="1"/>
</dbReference>
<comment type="domain">
    <text evidence="11">The middle region has homology to RecA with ATPase motifs including the RadA KNRFG motif, while the C-terminus is homologous to Lon protease.</text>
</comment>
<dbReference type="Pfam" id="PF13481">
    <property type="entry name" value="AAA_25"/>
    <property type="match status" value="1"/>
</dbReference>
<feature type="region of interest" description="Lon-protease-like" evidence="11">
    <location>
        <begin position="354"/>
        <end position="463"/>
    </location>
</feature>
<dbReference type="PRINTS" id="PR01874">
    <property type="entry name" value="DNAREPAIRADA"/>
</dbReference>
<dbReference type="SUPFAM" id="SSF54211">
    <property type="entry name" value="Ribosomal protein S5 domain 2-like"/>
    <property type="match status" value="1"/>
</dbReference>
<dbReference type="MEROPS" id="S16.A04"/>
<dbReference type="PANTHER" id="PTHR32472">
    <property type="entry name" value="DNA REPAIR PROTEIN RADA"/>
    <property type="match status" value="1"/>
</dbReference>
<evidence type="ECO:0000256" key="5">
    <source>
        <dbReference type="ARBA" id="ARBA00022801"/>
    </source>
</evidence>
<protein>
    <recommendedName>
        <fullName evidence="11 12">DNA repair protein RadA</fullName>
    </recommendedName>
</protein>
<dbReference type="CDD" id="cd01121">
    <property type="entry name" value="RadA_SMS_N"/>
    <property type="match status" value="1"/>
</dbReference>
<dbReference type="Proteomes" id="UP000011776">
    <property type="component" value="Unassembled WGS sequence"/>
</dbReference>
<dbReference type="SUPFAM" id="SSF52540">
    <property type="entry name" value="P-loop containing nucleoside triphosphate hydrolases"/>
    <property type="match status" value="1"/>
</dbReference>
<evidence type="ECO:0000256" key="1">
    <source>
        <dbReference type="ARBA" id="ARBA00022723"/>
    </source>
</evidence>
<dbReference type="GO" id="GO:0005829">
    <property type="term" value="C:cytosol"/>
    <property type="evidence" value="ECO:0007669"/>
    <property type="project" value="TreeGrafter"/>
</dbReference>
<dbReference type="NCBIfam" id="TIGR00416">
    <property type="entry name" value="sms"/>
    <property type="match status" value="1"/>
</dbReference>
<evidence type="ECO:0000256" key="3">
    <source>
        <dbReference type="ARBA" id="ARBA00022763"/>
    </source>
</evidence>
<comment type="caution">
    <text evidence="16">The sequence shown here is derived from an EMBL/GenBank/DDBJ whole genome shotgun (WGS) entry which is preliminary data.</text>
</comment>
<keyword evidence="5" id="KW-0378">Hydrolase</keyword>
<evidence type="ECO:0000259" key="15">
    <source>
        <dbReference type="PROSITE" id="PS50162"/>
    </source>
</evidence>
<keyword evidence="9 11" id="KW-0238">DNA-binding</keyword>
<evidence type="ECO:0000313" key="17">
    <source>
        <dbReference type="Proteomes" id="UP000011776"/>
    </source>
</evidence>
<dbReference type="PROSITE" id="PS50162">
    <property type="entry name" value="RECA_2"/>
    <property type="match status" value="1"/>
</dbReference>
<evidence type="ECO:0000256" key="12">
    <source>
        <dbReference type="NCBIfam" id="TIGR00416"/>
    </source>
</evidence>
<keyword evidence="2 11" id="KW-0547">Nucleotide-binding</keyword>
<comment type="similarity">
    <text evidence="11 13">Belongs to the RecA family. RadA subfamily.</text>
</comment>
<proteinExistence type="inferred from homology"/>
<feature type="compositionally biased region" description="Low complexity" evidence="14">
    <location>
        <begin position="44"/>
        <end position="53"/>
    </location>
</feature>
<dbReference type="InterPro" id="IPR020568">
    <property type="entry name" value="Ribosomal_Su5_D2-typ_SF"/>
</dbReference>
<feature type="region of interest" description="Disordered" evidence="14">
    <location>
        <begin position="42"/>
        <end position="61"/>
    </location>
</feature>
<keyword evidence="7 11" id="KW-0067">ATP-binding</keyword>
<evidence type="ECO:0000256" key="10">
    <source>
        <dbReference type="ARBA" id="ARBA00023204"/>
    </source>
</evidence>
<evidence type="ECO:0000256" key="2">
    <source>
        <dbReference type="ARBA" id="ARBA00022741"/>
    </source>
</evidence>
<gene>
    <name evidence="11 16" type="primary">radA</name>
    <name evidence="16" type="ORF">LEP1GSC151_2331</name>
</gene>
<dbReference type="FunFam" id="3.30.230.10:FF:000150">
    <property type="entry name" value="DNA repair protein RadA"/>
    <property type="match status" value="1"/>
</dbReference>
<keyword evidence="3 11" id="KW-0227">DNA damage</keyword>
<keyword evidence="10 11" id="KW-0234">DNA repair</keyword>